<comment type="similarity">
    <text evidence="1">Belongs to the SorC transcriptional regulatory family.</text>
</comment>
<comment type="caution">
    <text evidence="6">The sequence shown here is derived from an EMBL/GenBank/DDBJ whole genome shotgun (WGS) entry which is preliminary data.</text>
</comment>
<dbReference type="AlphaFoldDB" id="A0A3D9E7A2"/>
<feature type="domain" description="Sugar-binding" evidence="5">
    <location>
        <begin position="64"/>
        <end position="318"/>
    </location>
</feature>
<dbReference type="Gene3D" id="1.10.10.10">
    <property type="entry name" value="Winged helix-like DNA-binding domain superfamily/Winged helix DNA-binding domain"/>
    <property type="match status" value="1"/>
</dbReference>
<evidence type="ECO:0000256" key="2">
    <source>
        <dbReference type="ARBA" id="ARBA00023015"/>
    </source>
</evidence>
<evidence type="ECO:0000256" key="1">
    <source>
        <dbReference type="ARBA" id="ARBA00010466"/>
    </source>
</evidence>
<keyword evidence="4" id="KW-0804">Transcription</keyword>
<accession>A0A3D9E7A2</accession>
<evidence type="ECO:0000256" key="3">
    <source>
        <dbReference type="ARBA" id="ARBA00023125"/>
    </source>
</evidence>
<dbReference type="Gene3D" id="3.40.50.1360">
    <property type="match status" value="1"/>
</dbReference>
<dbReference type="PANTHER" id="PTHR34294">
    <property type="entry name" value="TRANSCRIPTIONAL REGULATOR-RELATED"/>
    <property type="match status" value="1"/>
</dbReference>
<dbReference type="SUPFAM" id="SSF100950">
    <property type="entry name" value="NagB/RpiA/CoA transferase-like"/>
    <property type="match status" value="1"/>
</dbReference>
<protein>
    <submittedName>
        <fullName evidence="6">DNA-binding transcriptional regulator LsrR (DeoR family)</fullName>
    </submittedName>
</protein>
<evidence type="ECO:0000313" key="7">
    <source>
        <dbReference type="Proteomes" id="UP000256988"/>
    </source>
</evidence>
<dbReference type="Pfam" id="PF04198">
    <property type="entry name" value="Sugar-bind"/>
    <property type="match status" value="1"/>
</dbReference>
<dbReference type="Proteomes" id="UP000256988">
    <property type="component" value="Unassembled WGS sequence"/>
</dbReference>
<dbReference type="GO" id="GO:0030246">
    <property type="term" value="F:carbohydrate binding"/>
    <property type="evidence" value="ECO:0007669"/>
    <property type="project" value="InterPro"/>
</dbReference>
<dbReference type="GO" id="GO:0003677">
    <property type="term" value="F:DNA binding"/>
    <property type="evidence" value="ECO:0007669"/>
    <property type="project" value="UniProtKB-KW"/>
</dbReference>
<gene>
    <name evidence="6" type="ORF">DFO60_4755</name>
</gene>
<organism evidence="6 7">
    <name type="scientific">Ectopseudomonas oleovorans</name>
    <name type="common">Pseudomonas oleovorans</name>
    <dbReference type="NCBI Taxonomy" id="301"/>
    <lineage>
        <taxon>Bacteria</taxon>
        <taxon>Pseudomonadati</taxon>
        <taxon>Pseudomonadota</taxon>
        <taxon>Gammaproteobacteria</taxon>
        <taxon>Pseudomonadales</taxon>
        <taxon>Pseudomonadaceae</taxon>
        <taxon>Ectopseudomonas</taxon>
    </lineage>
</organism>
<proteinExistence type="inferred from homology"/>
<dbReference type="PANTHER" id="PTHR34294:SF12">
    <property type="entry name" value="SUGAR-BINDING TRANSCRIPTIONAL REGULATOR"/>
    <property type="match status" value="1"/>
</dbReference>
<evidence type="ECO:0000313" key="6">
    <source>
        <dbReference type="EMBL" id="REC98962.1"/>
    </source>
</evidence>
<reference evidence="6 7" key="1">
    <citation type="submission" date="2018-07" db="EMBL/GenBank/DDBJ databases">
        <title>Genome sequencing of rice bacterial endophytes.</title>
        <authorList>
            <person name="Venturi V."/>
        </authorList>
    </citation>
    <scope>NUCLEOTIDE SEQUENCE [LARGE SCALE GENOMIC DNA]</scope>
    <source>
        <strain evidence="6 7">AG1002</strain>
    </source>
</reference>
<evidence type="ECO:0000256" key="4">
    <source>
        <dbReference type="ARBA" id="ARBA00023163"/>
    </source>
</evidence>
<name>A0A3D9E7A2_ECTOL</name>
<keyword evidence="2" id="KW-0805">Transcription regulation</keyword>
<dbReference type="InterPro" id="IPR036388">
    <property type="entry name" value="WH-like_DNA-bd_sf"/>
</dbReference>
<keyword evidence="3 6" id="KW-0238">DNA-binding</keyword>
<dbReference type="InterPro" id="IPR007324">
    <property type="entry name" value="Sugar-bd_dom_put"/>
</dbReference>
<dbReference type="RefSeq" id="WP_115947037.1">
    <property type="nucleotide sequence ID" value="NZ_QRDL01000010.1"/>
</dbReference>
<dbReference type="InterPro" id="IPR037171">
    <property type="entry name" value="NagB/RpiA_transferase-like"/>
</dbReference>
<sequence length="327" mass="35387">MNDNASRGASDFELMTDIAMLYYLDNVNQEAIAQRLSLSRAKVSRLLKRARDEGIVEVRVLQHPTMNNEVEQKLLERFRLDRALIAVDHADPDTQRSAVASLVANYLNRVLADGMIVAVGMGRNVGAVADNVFLPNGRNCTFVCAIGGSLRAGEYMNPDHICRRLAARFGGESETLYAPAMVANPELRATLIANDTVRATLDRARRADLALIGIGDMSESSNMVRMGWFSPQEIAAARLSGTVGDMMGYDFIDIHGRPAVNVLQGRVIGLTVQELARIPDVIAVASENTKAAAILGALRSGVINTLATTVTNAHTILALDDATRRDA</sequence>
<dbReference type="InterPro" id="IPR051054">
    <property type="entry name" value="SorC_transcr_regulators"/>
</dbReference>
<evidence type="ECO:0000259" key="5">
    <source>
        <dbReference type="Pfam" id="PF04198"/>
    </source>
</evidence>
<dbReference type="EMBL" id="QRDL01000010">
    <property type="protein sequence ID" value="REC98962.1"/>
    <property type="molecule type" value="Genomic_DNA"/>
</dbReference>